<proteinExistence type="predicted"/>
<keyword evidence="5" id="KW-1185">Reference proteome</keyword>
<organism evidence="4 5">
    <name type="scientific">Nibricoccus aquaticus</name>
    <dbReference type="NCBI Taxonomy" id="2576891"/>
    <lineage>
        <taxon>Bacteria</taxon>
        <taxon>Pseudomonadati</taxon>
        <taxon>Verrucomicrobiota</taxon>
        <taxon>Opitutia</taxon>
        <taxon>Opitutales</taxon>
        <taxon>Opitutaceae</taxon>
        <taxon>Nibricoccus</taxon>
    </lineage>
</organism>
<dbReference type="EMBL" id="CP023344">
    <property type="protein sequence ID" value="ATC62716.1"/>
    <property type="molecule type" value="Genomic_DNA"/>
</dbReference>
<accession>A0A290Q900</accession>
<feature type="signal peptide" evidence="3">
    <location>
        <begin position="1"/>
        <end position="31"/>
    </location>
</feature>
<dbReference type="InterPro" id="IPR051012">
    <property type="entry name" value="CellSynth/LPSAsmb/PSIAsmb"/>
</dbReference>
<dbReference type="KEGG" id="vbh:CMV30_01330"/>
<feature type="chain" id="PRO_5012200156" evidence="3">
    <location>
        <begin position="32"/>
        <end position="456"/>
    </location>
</feature>
<dbReference type="Gene3D" id="1.25.40.10">
    <property type="entry name" value="Tetratricopeptide repeat domain"/>
    <property type="match status" value="3"/>
</dbReference>
<dbReference type="InterPro" id="IPR011990">
    <property type="entry name" value="TPR-like_helical_dom_sf"/>
</dbReference>
<dbReference type="PANTHER" id="PTHR45586">
    <property type="entry name" value="TPR REPEAT-CONTAINING PROTEIN PA4667"/>
    <property type="match status" value="1"/>
</dbReference>
<dbReference type="AlphaFoldDB" id="A0A290Q900"/>
<evidence type="ECO:0000256" key="1">
    <source>
        <dbReference type="ARBA" id="ARBA00022737"/>
    </source>
</evidence>
<protein>
    <submittedName>
        <fullName evidence="4">Uncharacterized protein</fullName>
    </submittedName>
</protein>
<keyword evidence="2" id="KW-0802">TPR repeat</keyword>
<dbReference type="SUPFAM" id="SSF81901">
    <property type="entry name" value="HCP-like"/>
    <property type="match status" value="2"/>
</dbReference>
<name>A0A290Q900_9BACT</name>
<sequence>MSLFSSPLSRGVRSSLLAAVLALAAPLASFAQTPPPAAPKRELTEKVHQAAQVLQKLIDEQKWDELIAQTTTILATVEPASFDTAYLSQLKVQGLLGKADYKGAIAPLETALSLSERYNFFGDKDLELIWLLSQLYGQIASAAEPNSAVQRENYAKAYTTLRRWLDRTPKPNPDAQYFAASILYNQALYDNKVDKAILQQAQVEAEKGLRMSIKPKEQFYALLMAISQQLGDFPKTAEYLELLVKEYPKNKSYWQNLLNAYLVQDTKGYVSAINTLERAQKLGLLNEKRDNFTLVGLHLNAQEYAIAADLFEAGLRNGTLESEQKNWELLATCYQQTRKDAKAIATLKEAIKLFPKAATLDLQVGNLYYMGDKYEDALVYMKSAVTKGLDKPQQLQALSYIAYLGLELKKLDDAKWAADKAIELDPNSKGAKDLQAAVNTAIEERNAQLKATTVTR</sequence>
<gene>
    <name evidence="4" type="ORF">CMV30_01330</name>
</gene>
<evidence type="ECO:0000256" key="2">
    <source>
        <dbReference type="ARBA" id="ARBA00022803"/>
    </source>
</evidence>
<dbReference type="PANTHER" id="PTHR45586:SF1">
    <property type="entry name" value="LIPOPOLYSACCHARIDE ASSEMBLY PROTEIN B"/>
    <property type="match status" value="1"/>
</dbReference>
<keyword evidence="3" id="KW-0732">Signal</keyword>
<dbReference type="OrthoDB" id="191165at2"/>
<evidence type="ECO:0000313" key="4">
    <source>
        <dbReference type="EMBL" id="ATC62716.1"/>
    </source>
</evidence>
<evidence type="ECO:0000313" key="5">
    <source>
        <dbReference type="Proteomes" id="UP000217265"/>
    </source>
</evidence>
<keyword evidence="1" id="KW-0677">Repeat</keyword>
<dbReference type="RefSeq" id="WP_096054351.1">
    <property type="nucleotide sequence ID" value="NZ_CP023344.1"/>
</dbReference>
<reference evidence="4 5" key="1">
    <citation type="submission" date="2017-09" db="EMBL/GenBank/DDBJ databases">
        <title>Complete genome sequence of Verrucomicrobial strain HZ-65, isolated from freshwater.</title>
        <authorList>
            <person name="Choi A."/>
        </authorList>
    </citation>
    <scope>NUCLEOTIDE SEQUENCE [LARGE SCALE GENOMIC DNA]</scope>
    <source>
        <strain evidence="4 5">HZ-65</strain>
    </source>
</reference>
<dbReference type="Proteomes" id="UP000217265">
    <property type="component" value="Chromosome"/>
</dbReference>
<dbReference type="Pfam" id="PF13432">
    <property type="entry name" value="TPR_16"/>
    <property type="match status" value="1"/>
</dbReference>
<evidence type="ECO:0000256" key="3">
    <source>
        <dbReference type="SAM" id="SignalP"/>
    </source>
</evidence>